<gene>
    <name evidence="2" type="ORF">DRV84_13360</name>
</gene>
<dbReference type="SUPFAM" id="SSF111126">
    <property type="entry name" value="Ligand-binding domain in the NO signalling and Golgi transport"/>
    <property type="match status" value="1"/>
</dbReference>
<keyword evidence="3" id="KW-1185">Reference proteome</keyword>
<dbReference type="EMBL" id="QOHR01000025">
    <property type="protein sequence ID" value="REC54784.1"/>
    <property type="molecule type" value="Genomic_DNA"/>
</dbReference>
<organism evidence="2 3">
    <name type="scientific">Rhodosalinus sediminis</name>
    <dbReference type="NCBI Taxonomy" id="1940533"/>
    <lineage>
        <taxon>Bacteria</taxon>
        <taxon>Pseudomonadati</taxon>
        <taxon>Pseudomonadota</taxon>
        <taxon>Alphaproteobacteria</taxon>
        <taxon>Rhodobacterales</taxon>
        <taxon>Paracoccaceae</taxon>
        <taxon>Rhodosalinus</taxon>
    </lineage>
</organism>
<sequence>MHGLINRAIQGFVADTYGRARWIAVTHLADLGFADFEAMMIYPPELTQRVLDAAVRELGKARDELLEDIGIYLASHPQAEAVRRLLRFGGVTFVDFLHSLDDLPERARLAVSDLALPALELSEHAPGRYTLTVSGEHDGFGPMLLGVLRAMADDYGALVYTELRRAGPGSDALEITLVESAYAEGRRFVLGGSD</sequence>
<dbReference type="PANTHER" id="PTHR45655">
    <property type="entry name" value="GUANYLATE CYCLASE SOLUBLE SUBUNIT BETA-2"/>
    <property type="match status" value="1"/>
</dbReference>
<dbReference type="InterPro" id="IPR011644">
    <property type="entry name" value="Heme_NO-bd"/>
</dbReference>
<dbReference type="OrthoDB" id="981203at2"/>
<dbReference type="RefSeq" id="WP_115981559.1">
    <property type="nucleotide sequence ID" value="NZ_QOHR01000025.1"/>
</dbReference>
<dbReference type="InterPro" id="IPR038158">
    <property type="entry name" value="H-NOX_domain_sf"/>
</dbReference>
<dbReference type="GO" id="GO:0020037">
    <property type="term" value="F:heme binding"/>
    <property type="evidence" value="ECO:0007669"/>
    <property type="project" value="InterPro"/>
</dbReference>
<dbReference type="InterPro" id="IPR024096">
    <property type="entry name" value="NO_sig/Golgi_transp_ligand-bd"/>
</dbReference>
<reference evidence="2 3" key="1">
    <citation type="journal article" date="2017" name="Int. J. Syst. Evol. Microbiol.">
        <title>Rhodosalinus sediminis gen. nov., sp. nov., isolated from marine saltern.</title>
        <authorList>
            <person name="Guo L.Y."/>
            <person name="Ling S.K."/>
            <person name="Li C.M."/>
            <person name="Chen G.J."/>
            <person name="Du Z.J."/>
        </authorList>
    </citation>
    <scope>NUCLEOTIDE SEQUENCE [LARGE SCALE GENOMIC DNA]</scope>
    <source>
        <strain evidence="2 3">WDN1C137</strain>
    </source>
</reference>
<proteinExistence type="predicted"/>
<evidence type="ECO:0000313" key="2">
    <source>
        <dbReference type="EMBL" id="REC54784.1"/>
    </source>
</evidence>
<dbReference type="PANTHER" id="PTHR45655:SF13">
    <property type="entry name" value="SOLUBLE GUANYLATE CYCLASE GCY-32-RELATED"/>
    <property type="match status" value="1"/>
</dbReference>
<comment type="caution">
    <text evidence="2">The sequence shown here is derived from an EMBL/GenBank/DDBJ whole genome shotgun (WGS) entry which is preliminary data.</text>
</comment>
<accession>A0A3D9BMP8</accession>
<evidence type="ECO:0000259" key="1">
    <source>
        <dbReference type="Pfam" id="PF07700"/>
    </source>
</evidence>
<evidence type="ECO:0000313" key="3">
    <source>
        <dbReference type="Proteomes" id="UP000257131"/>
    </source>
</evidence>
<dbReference type="Proteomes" id="UP000257131">
    <property type="component" value="Unassembled WGS sequence"/>
</dbReference>
<feature type="domain" description="Heme NO-binding" evidence="1">
    <location>
        <begin position="2"/>
        <end position="156"/>
    </location>
</feature>
<dbReference type="AlphaFoldDB" id="A0A3D9BMP8"/>
<dbReference type="Pfam" id="PF07700">
    <property type="entry name" value="HNOB"/>
    <property type="match status" value="1"/>
</dbReference>
<dbReference type="Gene3D" id="3.90.1520.10">
    <property type="entry name" value="H-NOX domain"/>
    <property type="match status" value="1"/>
</dbReference>
<name>A0A3D9BMP8_9RHOB</name>
<protein>
    <submittedName>
        <fullName evidence="2">Heme NO-binding protein</fullName>
    </submittedName>
</protein>